<reference evidence="1" key="1">
    <citation type="journal article" date="2018" name="Genome Biol.">
        <title>SKESA: strategic k-mer extension for scrupulous assemblies.</title>
        <authorList>
            <person name="Souvorov A."/>
            <person name="Agarwala R."/>
            <person name="Lipman D.J."/>
        </authorList>
    </citation>
    <scope>NUCLEOTIDE SEQUENCE</scope>
    <source>
        <strain evidence="1">Salmonella enterica</strain>
    </source>
</reference>
<gene>
    <name evidence="1" type="ORF">G4B62_004430</name>
</gene>
<dbReference type="GO" id="GO:0016740">
    <property type="term" value="F:transferase activity"/>
    <property type="evidence" value="ECO:0007669"/>
    <property type="project" value="UniProtKB-KW"/>
</dbReference>
<accession>A0A3U4CIU2</accession>
<dbReference type="InterPro" id="IPR027417">
    <property type="entry name" value="P-loop_NTPase"/>
</dbReference>
<reference evidence="1" key="2">
    <citation type="submission" date="2018-07" db="EMBL/GenBank/DDBJ databases">
        <authorList>
            <consortium name="NCBI Pathogen Detection Project"/>
        </authorList>
    </citation>
    <scope>NUCLEOTIDE SEQUENCE</scope>
    <source>
        <strain evidence="1">Salmonella enterica</strain>
    </source>
</reference>
<dbReference type="NCBIfam" id="NF041292">
    <property type="entry name" value="StbB"/>
    <property type="match status" value="1"/>
</dbReference>
<comment type="caution">
    <text evidence="1">The sequence shown here is derived from an EMBL/GenBank/DDBJ whole genome shotgun (WGS) entry which is preliminary data.</text>
</comment>
<sequence length="235" mass="26721">MKMNIKIAVVNNSGNMGKSTICDSLLLPRLEGAKVVKVETINTDGTNDVKISAKEFLEITKKIGAKGSVIVDVGSSNVEIFFEKIREFHGTQEDFDYFIVPVTPENKGQMDTLLTIGALLDLNVEPERIRVIFNKVDPGRAFDKQFSGILENQLFCSLKIKRYPIIRNTELFFHLNEMNKTLKEVLDDDRDFRKLMRECEDDDELEILSTERAIKRLATGVNEDLNMAFNLLDIV</sequence>
<dbReference type="SUPFAM" id="SSF52540">
    <property type="entry name" value="P-loop containing nucleoside triphosphate hydrolases"/>
    <property type="match status" value="1"/>
</dbReference>
<protein>
    <submittedName>
        <fullName evidence="1">Glycosyltransferase family 4 protein</fullName>
    </submittedName>
</protein>
<evidence type="ECO:0000313" key="1">
    <source>
        <dbReference type="EMBL" id="HAE4261515.1"/>
    </source>
</evidence>
<dbReference type="AlphaFoldDB" id="A0A3U4CIU2"/>
<dbReference type="EMBL" id="DAARWM010000020">
    <property type="protein sequence ID" value="HAE4261515.1"/>
    <property type="molecule type" value="Genomic_DNA"/>
</dbReference>
<dbReference type="InterPro" id="IPR047985">
    <property type="entry name" value="StbB-like"/>
</dbReference>
<name>A0A3U4CIU2_SALEN</name>
<proteinExistence type="predicted"/>
<organism evidence="1">
    <name type="scientific">Salmonella enteritidis</name>
    <dbReference type="NCBI Taxonomy" id="149539"/>
    <lineage>
        <taxon>Bacteria</taxon>
        <taxon>Pseudomonadati</taxon>
        <taxon>Pseudomonadota</taxon>
        <taxon>Gammaproteobacteria</taxon>
        <taxon>Enterobacterales</taxon>
        <taxon>Enterobacteriaceae</taxon>
        <taxon>Salmonella</taxon>
    </lineage>
</organism>
<keyword evidence="1" id="KW-0808">Transferase</keyword>